<evidence type="ECO:0000256" key="1">
    <source>
        <dbReference type="ARBA" id="ARBA00008140"/>
    </source>
</evidence>
<dbReference type="Pfam" id="PF05903">
    <property type="entry name" value="Peptidase_C97"/>
    <property type="match status" value="1"/>
</dbReference>
<accession>A0A316Z2T1</accession>
<dbReference type="OrthoDB" id="21221at2759"/>
<feature type="non-terminal residue" evidence="5">
    <location>
        <position position="1"/>
    </location>
</feature>
<dbReference type="STRING" id="58919.A0A316Z2T1"/>
<dbReference type="InterPro" id="IPR042266">
    <property type="entry name" value="PPPDE_sf"/>
</dbReference>
<dbReference type="PANTHER" id="PTHR12378:SF7">
    <property type="entry name" value="DESUMOYLATING ISOPEPTIDASE 1"/>
    <property type="match status" value="1"/>
</dbReference>
<evidence type="ECO:0000256" key="2">
    <source>
        <dbReference type="ARBA" id="ARBA00022670"/>
    </source>
</evidence>
<dbReference type="Gene3D" id="3.90.1720.30">
    <property type="entry name" value="PPPDE domains"/>
    <property type="match status" value="1"/>
</dbReference>
<feature type="domain" description="PPPDE" evidence="4">
    <location>
        <begin position="2"/>
        <end position="142"/>
    </location>
</feature>
<dbReference type="PANTHER" id="PTHR12378">
    <property type="entry name" value="DESUMOYLATING ISOPEPTIDASE"/>
    <property type="match status" value="1"/>
</dbReference>
<evidence type="ECO:0000259" key="4">
    <source>
        <dbReference type="PROSITE" id="PS51858"/>
    </source>
</evidence>
<reference evidence="5 6" key="1">
    <citation type="journal article" date="2018" name="Mol. Biol. Evol.">
        <title>Broad Genomic Sampling Reveals a Smut Pathogenic Ancestry of the Fungal Clade Ustilaginomycotina.</title>
        <authorList>
            <person name="Kijpornyongpan T."/>
            <person name="Mondo S.J."/>
            <person name="Barry K."/>
            <person name="Sandor L."/>
            <person name="Lee J."/>
            <person name="Lipzen A."/>
            <person name="Pangilinan J."/>
            <person name="LaButti K."/>
            <person name="Hainaut M."/>
            <person name="Henrissat B."/>
            <person name="Grigoriev I.V."/>
            <person name="Spatafora J.W."/>
            <person name="Aime M.C."/>
        </authorList>
    </citation>
    <scope>NUCLEOTIDE SEQUENCE [LARGE SCALE GENOMIC DNA]</scope>
    <source>
        <strain evidence="5 6">MCA 4186</strain>
    </source>
</reference>
<keyword evidence="6" id="KW-1185">Reference proteome</keyword>
<evidence type="ECO:0000313" key="5">
    <source>
        <dbReference type="EMBL" id="PWN94493.1"/>
    </source>
</evidence>
<feature type="non-terminal residue" evidence="5">
    <location>
        <position position="142"/>
    </location>
</feature>
<dbReference type="SMART" id="SM01179">
    <property type="entry name" value="DUF862"/>
    <property type="match status" value="1"/>
</dbReference>
<dbReference type="GO" id="GO:0006508">
    <property type="term" value="P:proteolysis"/>
    <property type="evidence" value="ECO:0007669"/>
    <property type="project" value="UniProtKB-KW"/>
</dbReference>
<dbReference type="RefSeq" id="XP_025594772.1">
    <property type="nucleotide sequence ID" value="XM_025739944.1"/>
</dbReference>
<proteinExistence type="inferred from homology"/>
<dbReference type="GO" id="GO:0008233">
    <property type="term" value="F:peptidase activity"/>
    <property type="evidence" value="ECO:0007669"/>
    <property type="project" value="UniProtKB-KW"/>
</dbReference>
<dbReference type="InterPro" id="IPR008580">
    <property type="entry name" value="PPPDE_dom"/>
</dbReference>
<dbReference type="AlphaFoldDB" id="A0A316Z2T1"/>
<dbReference type="GeneID" id="37267490"/>
<dbReference type="EMBL" id="KZ819312">
    <property type="protein sequence ID" value="PWN94493.1"/>
    <property type="molecule type" value="Genomic_DNA"/>
</dbReference>
<organism evidence="5 6">
    <name type="scientific">Tilletiopsis washingtonensis</name>
    <dbReference type="NCBI Taxonomy" id="58919"/>
    <lineage>
        <taxon>Eukaryota</taxon>
        <taxon>Fungi</taxon>
        <taxon>Dikarya</taxon>
        <taxon>Basidiomycota</taxon>
        <taxon>Ustilaginomycotina</taxon>
        <taxon>Exobasidiomycetes</taxon>
        <taxon>Entylomatales</taxon>
        <taxon>Entylomatales incertae sedis</taxon>
        <taxon>Tilletiopsis</taxon>
    </lineage>
</organism>
<name>A0A316Z2T1_9BASI</name>
<keyword evidence="2" id="KW-0645">Protease</keyword>
<evidence type="ECO:0000256" key="3">
    <source>
        <dbReference type="ARBA" id="ARBA00022801"/>
    </source>
</evidence>
<dbReference type="GO" id="GO:0070646">
    <property type="term" value="P:protein modification by small protein removal"/>
    <property type="evidence" value="ECO:0007669"/>
    <property type="project" value="TreeGrafter"/>
</dbReference>
<dbReference type="Proteomes" id="UP000245946">
    <property type="component" value="Unassembled WGS sequence"/>
</dbReference>
<protein>
    <submittedName>
        <fullName evidence="5">DUF862-domain-containing protein</fullName>
    </submittedName>
</protein>
<sequence>SHPVQLYIYDLSNGMARMLSRQLTGTHFDAIYHTSVVVHGVEWFFGAGIQSASPGKTHHGAPMEVHPLGSTALDAQGVAQLVRELAPRFQASDYHLLRHNCNNFSDVLGRRLTGQGVPAHVSSLPADFLSTPFGQMMAPQID</sequence>
<evidence type="ECO:0000313" key="6">
    <source>
        <dbReference type="Proteomes" id="UP000245946"/>
    </source>
</evidence>
<keyword evidence="3" id="KW-0378">Hydrolase</keyword>
<dbReference type="PROSITE" id="PS51858">
    <property type="entry name" value="PPPDE"/>
    <property type="match status" value="1"/>
</dbReference>
<gene>
    <name evidence="5" type="ORF">FA09DRAFT_289422</name>
</gene>
<comment type="similarity">
    <text evidence="1">Belongs to the DeSI family.</text>
</comment>